<feature type="compositionally biased region" description="Basic residues" evidence="10">
    <location>
        <begin position="392"/>
        <end position="406"/>
    </location>
</feature>
<dbReference type="PANTHER" id="PTHR14955:SF8">
    <property type="entry name" value="SI:CH211-165G14.1-RELATED"/>
    <property type="match status" value="1"/>
</dbReference>
<dbReference type="GO" id="GO:0006357">
    <property type="term" value="P:regulation of transcription by RNA polymerase II"/>
    <property type="evidence" value="ECO:0007669"/>
    <property type="project" value="TreeGrafter"/>
</dbReference>
<dbReference type="FunFam" id="3.30.40.10:FF:000116">
    <property type="entry name" value="Transcription factor 20 (AR1)"/>
    <property type="match status" value="1"/>
</dbReference>
<proteinExistence type="predicted"/>
<comment type="subcellular location">
    <subcellularLocation>
        <location evidence="1">Nucleus</location>
    </subcellularLocation>
</comment>
<evidence type="ECO:0000313" key="12">
    <source>
        <dbReference type="Ensembl" id="ENSOMYP00000026401.2"/>
    </source>
</evidence>
<keyword evidence="8" id="KW-0010">Activator</keyword>
<dbReference type="AlphaFoldDB" id="A0A8C7VHM9"/>
<name>A0A8C7VHM9_ONCMY</name>
<organism evidence="12 13">
    <name type="scientific">Oncorhynchus mykiss</name>
    <name type="common">Rainbow trout</name>
    <name type="synonym">Salmo gairdneri</name>
    <dbReference type="NCBI Taxonomy" id="8022"/>
    <lineage>
        <taxon>Eukaryota</taxon>
        <taxon>Metazoa</taxon>
        <taxon>Chordata</taxon>
        <taxon>Craniata</taxon>
        <taxon>Vertebrata</taxon>
        <taxon>Euteleostomi</taxon>
        <taxon>Actinopterygii</taxon>
        <taxon>Neopterygii</taxon>
        <taxon>Teleostei</taxon>
        <taxon>Protacanthopterygii</taxon>
        <taxon>Salmoniformes</taxon>
        <taxon>Salmonidae</taxon>
        <taxon>Salmoninae</taxon>
        <taxon>Oncorhynchus</taxon>
    </lineage>
</organism>
<keyword evidence="13" id="KW-1185">Reference proteome</keyword>
<dbReference type="Pfam" id="PF13771">
    <property type="entry name" value="zf-HC5HC2H"/>
    <property type="match status" value="1"/>
</dbReference>
<evidence type="ECO:0000313" key="13">
    <source>
        <dbReference type="Proteomes" id="UP000694395"/>
    </source>
</evidence>
<evidence type="ECO:0000256" key="1">
    <source>
        <dbReference type="ARBA" id="ARBA00004123"/>
    </source>
</evidence>
<dbReference type="InterPro" id="IPR052440">
    <property type="entry name" value="Trans_Reg/Chrom_Remod"/>
</dbReference>
<dbReference type="PROSITE" id="PS51805">
    <property type="entry name" value="EPHD"/>
    <property type="match status" value="1"/>
</dbReference>
<reference evidence="12" key="1">
    <citation type="submission" date="2020-07" db="EMBL/GenBank/DDBJ databases">
        <title>A long reads based de novo assembly of the rainbow trout Arlee double haploid line genome.</title>
        <authorList>
            <person name="Gao G."/>
            <person name="Palti Y."/>
        </authorList>
    </citation>
    <scope>NUCLEOTIDE SEQUENCE [LARGE SCALE GENOMIC DNA]</scope>
</reference>
<dbReference type="InterPro" id="IPR001965">
    <property type="entry name" value="Znf_PHD"/>
</dbReference>
<reference evidence="12" key="2">
    <citation type="submission" date="2025-08" db="UniProtKB">
        <authorList>
            <consortium name="Ensembl"/>
        </authorList>
    </citation>
    <scope>IDENTIFICATION</scope>
</reference>
<dbReference type="PANTHER" id="PTHR14955">
    <property type="entry name" value="RETINOIC ACID INDUCED 1/TRANSCRIPTION FACTOR 20"/>
    <property type="match status" value="1"/>
</dbReference>
<dbReference type="GO" id="GO:0008270">
    <property type="term" value="F:zinc ion binding"/>
    <property type="evidence" value="ECO:0007669"/>
    <property type="project" value="UniProtKB-KW"/>
</dbReference>
<reference evidence="12" key="3">
    <citation type="submission" date="2025-09" db="UniProtKB">
        <authorList>
            <consortium name="Ensembl"/>
        </authorList>
    </citation>
    <scope>IDENTIFICATION</scope>
</reference>
<feature type="domain" description="PHD-type" evidence="11">
    <location>
        <begin position="620"/>
        <end position="729"/>
    </location>
</feature>
<dbReference type="Proteomes" id="UP000694395">
    <property type="component" value="Chromosome 12"/>
</dbReference>
<evidence type="ECO:0000256" key="4">
    <source>
        <dbReference type="ARBA" id="ARBA00022723"/>
    </source>
</evidence>
<keyword evidence="5" id="KW-0863">Zinc-finger</keyword>
<feature type="compositionally biased region" description="Basic residues" evidence="10">
    <location>
        <begin position="421"/>
        <end position="431"/>
    </location>
</feature>
<dbReference type="Ensembl" id="ENSOMYT00000028873.2">
    <property type="protein sequence ID" value="ENSOMYP00000026401.2"/>
    <property type="gene ID" value="ENSOMYG00000012480.2"/>
</dbReference>
<keyword evidence="4" id="KW-0479">Metal-binding</keyword>
<feature type="region of interest" description="Disordered" evidence="10">
    <location>
        <begin position="339"/>
        <end position="441"/>
    </location>
</feature>
<evidence type="ECO:0000256" key="8">
    <source>
        <dbReference type="ARBA" id="ARBA00023159"/>
    </source>
</evidence>
<feature type="compositionally biased region" description="Polar residues" evidence="10">
    <location>
        <begin position="101"/>
        <end position="110"/>
    </location>
</feature>
<evidence type="ECO:0000259" key="11">
    <source>
        <dbReference type="PROSITE" id="PS51805"/>
    </source>
</evidence>
<feature type="compositionally biased region" description="Low complexity" evidence="10">
    <location>
        <begin position="407"/>
        <end position="420"/>
    </location>
</feature>
<sequence>MELSSQDPHPMALDLSKRCGKSHLNPRTTEVLDLMKKPSWHSITDDHVSMPCMQLLSEKTLTDTGVRLSYGTRTCVRSPLLHNGMDRSLRDSGLYEPHPTESLNAESPISESIEGDESQSDSDVILLVSSSKEAPSPQDYLDRGSVSPLVNSPSPGAVSLGEAKGCFLLPQTLSSPSPDNTYSEDSSESTEEMSVNAKPVLNLSELAAVYGKYVRSPVDISSDDSDVIEVPITNEKKKICSLPVDVQNEKRLTGEASNVVKKSISPHPRTIEPGVSAQKLTNNVTRHHSKLHTKNSSRILPKEHSGDTMDSKEKSSSSEDESWLQPTVYLYRCVVESDDSDVDRRTVRQDPSESLRSFRRPQRGSSPATESRTKATHVEDTQQEWTKPSSPRSKRSGTKQKTHQRSPAKQASSSRKAAASKTKRRREKHKQASSSSMFSHEEAEIKLKYANYKQDKRASKSEDFCPFVHMEQREYSACTVINDQQEEKDVRRNKGQQQQPTGSLSGVVPKTSCYRLGRLSSKSKCQPLMVCCLCGGSANAVGLGDLHGPYYPTGPALEEQGKQQAQREEYKDSELSVDCKIGLCGQVGENGLHELSNVPRVEAVVDDCCITVSDSESSTLPSAKKLRTNGCVVDGHSLPMVPHNTNECWIHEDCGIWSTGVFLVKGKLYGLEEAVRFAQETVCSTCHAAGATMGCFQKGCPNKYHYCCAAQSGCVLNEENFSMRCPKHKVDVAVVIPAVPGKITKRRMFKEIYVHL</sequence>
<evidence type="ECO:0000256" key="3">
    <source>
        <dbReference type="ARBA" id="ARBA00022553"/>
    </source>
</evidence>
<keyword evidence="2" id="KW-1017">Isopeptide bond</keyword>
<dbReference type="SMART" id="SM00249">
    <property type="entry name" value="PHD"/>
    <property type="match status" value="1"/>
</dbReference>
<feature type="region of interest" description="Disordered" evidence="10">
    <location>
        <begin position="86"/>
        <end position="121"/>
    </location>
</feature>
<feature type="region of interest" description="Disordered" evidence="10">
    <location>
        <begin position="265"/>
        <end position="321"/>
    </location>
</feature>
<evidence type="ECO:0000256" key="2">
    <source>
        <dbReference type="ARBA" id="ARBA00022499"/>
    </source>
</evidence>
<dbReference type="GeneTree" id="ENSGT00940000156922"/>
<feature type="compositionally biased region" description="Basic and acidic residues" evidence="10">
    <location>
        <begin position="342"/>
        <end position="353"/>
    </location>
</feature>
<protein>
    <recommendedName>
        <fullName evidence="11">PHD-type domain-containing protein</fullName>
    </recommendedName>
</protein>
<feature type="compositionally biased region" description="Basic and acidic residues" evidence="10">
    <location>
        <begin position="371"/>
        <end position="380"/>
    </location>
</feature>
<feature type="region of interest" description="Disordered" evidence="10">
    <location>
        <begin position="169"/>
        <end position="195"/>
    </location>
</feature>
<evidence type="ECO:0000256" key="10">
    <source>
        <dbReference type="SAM" id="MobiDB-lite"/>
    </source>
</evidence>
<dbReference type="InterPro" id="IPR034732">
    <property type="entry name" value="EPHD"/>
</dbReference>
<evidence type="ECO:0000256" key="9">
    <source>
        <dbReference type="ARBA" id="ARBA00023242"/>
    </source>
</evidence>
<dbReference type="InterPro" id="IPR013083">
    <property type="entry name" value="Znf_RING/FYVE/PHD"/>
</dbReference>
<keyword evidence="9" id="KW-0539">Nucleus</keyword>
<dbReference type="Gene3D" id="3.30.40.10">
    <property type="entry name" value="Zinc/RING finger domain, C3HC4 (zinc finger)"/>
    <property type="match status" value="1"/>
</dbReference>
<feature type="compositionally biased region" description="Basic residues" evidence="10">
    <location>
        <begin position="285"/>
        <end position="295"/>
    </location>
</feature>
<evidence type="ECO:0000256" key="6">
    <source>
        <dbReference type="ARBA" id="ARBA00022833"/>
    </source>
</evidence>
<keyword evidence="7" id="KW-0832">Ubl conjugation</keyword>
<accession>A0A8C7VHM9</accession>
<evidence type="ECO:0000256" key="5">
    <source>
        <dbReference type="ARBA" id="ARBA00022771"/>
    </source>
</evidence>
<keyword evidence="6" id="KW-0862">Zinc</keyword>
<gene>
    <name evidence="12" type="primary">LOC110538584</name>
</gene>
<dbReference type="GO" id="GO:0005634">
    <property type="term" value="C:nucleus"/>
    <property type="evidence" value="ECO:0007669"/>
    <property type="project" value="UniProtKB-SubCell"/>
</dbReference>
<feature type="compositionally biased region" description="Polar residues" evidence="10">
    <location>
        <begin position="171"/>
        <end position="181"/>
    </location>
</feature>
<feature type="compositionally biased region" description="Basic and acidic residues" evidence="10">
    <location>
        <begin position="300"/>
        <end position="317"/>
    </location>
</feature>
<keyword evidence="3" id="KW-0597">Phosphoprotein</keyword>
<evidence type="ECO:0000256" key="7">
    <source>
        <dbReference type="ARBA" id="ARBA00022843"/>
    </source>
</evidence>